<keyword evidence="12" id="KW-1185">Reference proteome</keyword>
<dbReference type="Gene3D" id="3.30.160.60">
    <property type="entry name" value="Classic Zinc Finger"/>
    <property type="match status" value="4"/>
</dbReference>
<dbReference type="SMART" id="SM00355">
    <property type="entry name" value="ZnF_C2H2"/>
    <property type="match status" value="4"/>
</dbReference>
<keyword evidence="4 7" id="KW-0863">Zinc-finger</keyword>
<protein>
    <submittedName>
        <fullName evidence="11">Uncharacterized protein</fullName>
    </submittedName>
</protein>
<reference evidence="11" key="2">
    <citation type="submission" date="2025-09" db="UniProtKB">
        <authorList>
            <consortium name="Ensembl"/>
        </authorList>
    </citation>
    <scope>IDENTIFICATION</scope>
</reference>
<evidence type="ECO:0000256" key="3">
    <source>
        <dbReference type="ARBA" id="ARBA00022737"/>
    </source>
</evidence>
<dbReference type="PANTHER" id="PTHR16515">
    <property type="entry name" value="PR DOMAIN ZINC FINGER PROTEIN"/>
    <property type="match status" value="1"/>
</dbReference>
<feature type="region of interest" description="Disordered" evidence="8">
    <location>
        <begin position="506"/>
        <end position="534"/>
    </location>
</feature>
<name>A0A8C3LYU8_CHRPC</name>
<dbReference type="Proteomes" id="UP000694543">
    <property type="component" value="Unplaced"/>
</dbReference>
<feature type="compositionally biased region" description="Basic and acidic residues" evidence="8">
    <location>
        <begin position="227"/>
        <end position="239"/>
    </location>
</feature>
<dbReference type="InterPro" id="IPR001909">
    <property type="entry name" value="KRAB"/>
</dbReference>
<dbReference type="InterPro" id="IPR036236">
    <property type="entry name" value="Znf_C2H2_sf"/>
</dbReference>
<dbReference type="Pfam" id="PF00096">
    <property type="entry name" value="zf-C2H2"/>
    <property type="match status" value="2"/>
</dbReference>
<feature type="domain" description="KRAB" evidence="10">
    <location>
        <begin position="1"/>
        <end position="43"/>
    </location>
</feature>
<keyword evidence="6" id="KW-0539">Nucleus</keyword>
<dbReference type="InterPro" id="IPR013087">
    <property type="entry name" value="Znf_C2H2_type"/>
</dbReference>
<dbReference type="Pfam" id="PF12874">
    <property type="entry name" value="zf-met"/>
    <property type="match status" value="1"/>
</dbReference>
<feature type="region of interest" description="Disordered" evidence="8">
    <location>
        <begin position="261"/>
        <end position="313"/>
    </location>
</feature>
<evidence type="ECO:0000256" key="5">
    <source>
        <dbReference type="ARBA" id="ARBA00022833"/>
    </source>
</evidence>
<evidence type="ECO:0000259" key="9">
    <source>
        <dbReference type="PROSITE" id="PS50157"/>
    </source>
</evidence>
<evidence type="ECO:0000313" key="11">
    <source>
        <dbReference type="Ensembl" id="ENSCPIP00010017404.1"/>
    </source>
</evidence>
<proteinExistence type="predicted"/>
<dbReference type="AlphaFoldDB" id="A0A8C3LYU8"/>
<feature type="compositionally biased region" description="Polar residues" evidence="8">
    <location>
        <begin position="182"/>
        <end position="191"/>
    </location>
</feature>
<sequence>MRGNYETLISLDYAVSKPDILSRIERGEELCVKDCWEPPQTLDRGGPDPPQTIQGGQELTQTHSPGSEEPLQARIPGSEEPIQGCSKDSEEQLKTCLKDGQEPAQTCVRDGQNTLQTCIEDRQEPLQAPEEMDRMEEALGKDDRVEADREFAVSNPGIPSQTDKNEELRVQDGQEPSEPFVQDSQEPSQTLKEMDQKEEALGKDKVPVKGGTKFPRVVMHVLSVSAQKEESSREDHPDSEVEDDPAEFGSEEVFLLENEKASEAASLPESVKVKEERPTASQDASAPSPGPDVQKCPGEQAKPKSKKKPSRYASNSLLMGDCRRGYVREWSHPCTECGKRFRLKINLIIHQRSHAKEGPYECTICEISFTDKKRLVLHQGIHTQERAFAAKVWGNTHPELRMGPRKKFCRSLHGSAQSLAYRTRAGGSWLGQAKEELSRPYFSQQQTPSTHTRSVVKCNLCNKSLSCPSSLQRHLKTHAKDRPYCCSTCKKCFTRRTHLLRHEQIHERQKALENQQPKAEQPVSAAATPSWPQP</sequence>
<evidence type="ECO:0000256" key="4">
    <source>
        <dbReference type="ARBA" id="ARBA00022771"/>
    </source>
</evidence>
<keyword evidence="5" id="KW-0862">Zinc</keyword>
<dbReference type="GO" id="GO:0008270">
    <property type="term" value="F:zinc ion binding"/>
    <property type="evidence" value="ECO:0007669"/>
    <property type="project" value="UniProtKB-KW"/>
</dbReference>
<accession>A0A8C3LYU8</accession>
<dbReference type="PROSITE" id="PS00028">
    <property type="entry name" value="ZINC_FINGER_C2H2_1"/>
    <property type="match status" value="4"/>
</dbReference>
<keyword evidence="2" id="KW-0479">Metal-binding</keyword>
<evidence type="ECO:0000256" key="7">
    <source>
        <dbReference type="PROSITE-ProRule" id="PRU00042"/>
    </source>
</evidence>
<reference evidence="11" key="1">
    <citation type="submission" date="2025-08" db="UniProtKB">
        <authorList>
            <consortium name="Ensembl"/>
        </authorList>
    </citation>
    <scope>IDENTIFICATION</scope>
</reference>
<comment type="subcellular location">
    <subcellularLocation>
        <location evidence="1">Nucleus</location>
    </subcellularLocation>
</comment>
<evidence type="ECO:0000313" key="12">
    <source>
        <dbReference type="Proteomes" id="UP000694543"/>
    </source>
</evidence>
<feature type="compositionally biased region" description="Polar residues" evidence="8">
    <location>
        <begin position="51"/>
        <end position="65"/>
    </location>
</feature>
<dbReference type="PROSITE" id="PS50157">
    <property type="entry name" value="ZINC_FINGER_C2H2_2"/>
    <property type="match status" value="4"/>
</dbReference>
<evidence type="ECO:0000256" key="2">
    <source>
        <dbReference type="ARBA" id="ARBA00022723"/>
    </source>
</evidence>
<dbReference type="GO" id="GO:0006355">
    <property type="term" value="P:regulation of DNA-templated transcription"/>
    <property type="evidence" value="ECO:0007669"/>
    <property type="project" value="InterPro"/>
</dbReference>
<dbReference type="GO" id="GO:0005634">
    <property type="term" value="C:nucleus"/>
    <property type="evidence" value="ECO:0007669"/>
    <property type="project" value="UniProtKB-SubCell"/>
</dbReference>
<dbReference type="SUPFAM" id="SSF57667">
    <property type="entry name" value="beta-beta-alpha zinc fingers"/>
    <property type="match status" value="2"/>
</dbReference>
<organism evidence="11 12">
    <name type="scientific">Chrysolophus pictus</name>
    <name type="common">Golden pheasant</name>
    <name type="synonym">Phasianus pictus</name>
    <dbReference type="NCBI Taxonomy" id="9089"/>
    <lineage>
        <taxon>Eukaryota</taxon>
        <taxon>Metazoa</taxon>
        <taxon>Chordata</taxon>
        <taxon>Craniata</taxon>
        <taxon>Vertebrata</taxon>
        <taxon>Euteleostomi</taxon>
        <taxon>Archelosauria</taxon>
        <taxon>Archosauria</taxon>
        <taxon>Dinosauria</taxon>
        <taxon>Saurischia</taxon>
        <taxon>Theropoda</taxon>
        <taxon>Coelurosauria</taxon>
        <taxon>Aves</taxon>
        <taxon>Neognathae</taxon>
        <taxon>Galloanserae</taxon>
        <taxon>Galliformes</taxon>
        <taxon>Phasianidae</taxon>
        <taxon>Phasianinae</taxon>
        <taxon>Chrysolophus</taxon>
    </lineage>
</organism>
<feature type="domain" description="C2H2-type" evidence="9">
    <location>
        <begin position="484"/>
        <end position="511"/>
    </location>
</feature>
<evidence type="ECO:0000259" key="10">
    <source>
        <dbReference type="PROSITE" id="PS50805"/>
    </source>
</evidence>
<feature type="domain" description="C2H2-type" evidence="9">
    <location>
        <begin position="332"/>
        <end position="359"/>
    </location>
</feature>
<evidence type="ECO:0000256" key="1">
    <source>
        <dbReference type="ARBA" id="ARBA00004123"/>
    </source>
</evidence>
<dbReference type="FunFam" id="3.30.160.60:FF:000340">
    <property type="entry name" value="zinc finger protein 473 isoform X1"/>
    <property type="match status" value="1"/>
</dbReference>
<feature type="compositionally biased region" description="Basic and acidic residues" evidence="8">
    <location>
        <begin position="192"/>
        <end position="207"/>
    </location>
</feature>
<dbReference type="InterPro" id="IPR050331">
    <property type="entry name" value="Zinc_finger"/>
</dbReference>
<evidence type="ECO:0000256" key="6">
    <source>
        <dbReference type="ARBA" id="ARBA00023242"/>
    </source>
</evidence>
<dbReference type="PANTHER" id="PTHR16515:SF66">
    <property type="entry name" value="C2H2-TYPE DOMAIN-CONTAINING PROTEIN"/>
    <property type="match status" value="1"/>
</dbReference>
<dbReference type="FunFam" id="3.30.160.60:FF:000065">
    <property type="entry name" value="B-cell CLL/lymphoma 6, member B"/>
    <property type="match status" value="1"/>
</dbReference>
<dbReference type="Ensembl" id="ENSCPIT00010020694.1">
    <property type="protein sequence ID" value="ENSCPIP00010017404.1"/>
    <property type="gene ID" value="ENSCPIG00010013875.1"/>
</dbReference>
<dbReference type="PROSITE" id="PS50805">
    <property type="entry name" value="KRAB"/>
    <property type="match status" value="1"/>
</dbReference>
<feature type="region of interest" description="Disordered" evidence="8">
    <location>
        <begin position="37"/>
        <end position="93"/>
    </location>
</feature>
<feature type="domain" description="C2H2-type" evidence="9">
    <location>
        <begin position="456"/>
        <end position="483"/>
    </location>
</feature>
<keyword evidence="3" id="KW-0677">Repeat</keyword>
<feature type="region of interest" description="Disordered" evidence="8">
    <location>
        <begin position="122"/>
        <end position="247"/>
    </location>
</feature>
<evidence type="ECO:0000256" key="8">
    <source>
        <dbReference type="SAM" id="MobiDB-lite"/>
    </source>
</evidence>
<dbReference type="FunFam" id="3.30.160.60:FF:000145">
    <property type="entry name" value="Zinc finger protein 574"/>
    <property type="match status" value="1"/>
</dbReference>
<feature type="compositionally biased region" description="Basic and acidic residues" evidence="8">
    <location>
        <begin position="163"/>
        <end position="172"/>
    </location>
</feature>
<feature type="domain" description="C2H2-type" evidence="9">
    <location>
        <begin position="360"/>
        <end position="387"/>
    </location>
</feature>
<feature type="compositionally biased region" description="Basic and acidic residues" evidence="8">
    <location>
        <begin position="131"/>
        <end position="151"/>
    </location>
</feature>